<proteinExistence type="predicted"/>
<evidence type="ECO:0000313" key="2">
    <source>
        <dbReference type="Proteomes" id="UP000199754"/>
    </source>
</evidence>
<sequence>MLKPTYAIPVLPPRGGSRNGIAMCGRFLFSKVFLTS</sequence>
<dbReference type="AlphaFoldDB" id="A0A221K685"/>
<dbReference type="EMBL" id="CP022416">
    <property type="protein sequence ID" value="ASM74373.1"/>
    <property type="molecule type" value="Genomic_DNA"/>
</dbReference>
<evidence type="ECO:0000313" key="1">
    <source>
        <dbReference type="EMBL" id="ASM74373.1"/>
    </source>
</evidence>
<reference evidence="1 2" key="1">
    <citation type="submission" date="2017-07" db="EMBL/GenBank/DDBJ databases">
        <title>Genome Sequence of Sulfitobacter pseudonitzschiae Strain SMR1 Isolated from a culture of the Diatom Skeletonema marinoi.</title>
        <authorList>
            <person name="Topel M."/>
            <person name="Pinder M.I.M."/>
            <person name="Johansson O.N."/>
            <person name="Kourtchenko O."/>
            <person name="Godhe A."/>
            <person name="Clarke A.K."/>
        </authorList>
    </citation>
    <scope>NUCLEOTIDE SEQUENCE [LARGE SCALE GENOMIC DNA]</scope>
    <source>
        <strain evidence="1 2">SMR1</strain>
        <plasmid evidence="1 2">pSMR1-1</plasmid>
    </source>
</reference>
<gene>
    <name evidence="1" type="ORF">SULPSESMR1_04675</name>
</gene>
<organism evidence="1 2">
    <name type="scientific">Pseudosulfitobacter pseudonitzschiae</name>
    <dbReference type="NCBI Taxonomy" id="1402135"/>
    <lineage>
        <taxon>Bacteria</taxon>
        <taxon>Pseudomonadati</taxon>
        <taxon>Pseudomonadota</taxon>
        <taxon>Alphaproteobacteria</taxon>
        <taxon>Rhodobacterales</taxon>
        <taxon>Roseobacteraceae</taxon>
        <taxon>Pseudosulfitobacter</taxon>
    </lineage>
</organism>
<geneLocation type="plasmid" evidence="1 2">
    <name>pSMR1-1</name>
</geneLocation>
<name>A0A221K685_9RHOB</name>
<protein>
    <submittedName>
        <fullName evidence="1">Uncharacterized protein</fullName>
    </submittedName>
</protein>
<dbReference type="KEGG" id="spse:SULPSESMR1_04675"/>
<keyword evidence="1" id="KW-0614">Plasmid</keyword>
<dbReference type="Proteomes" id="UP000199754">
    <property type="component" value="Plasmid pSMR1-1"/>
</dbReference>
<keyword evidence="2" id="KW-1185">Reference proteome</keyword>
<accession>A0A221K685</accession>